<dbReference type="Gene3D" id="2.170.130.10">
    <property type="entry name" value="TonB-dependent receptor, plug domain"/>
    <property type="match status" value="1"/>
</dbReference>
<dbReference type="Pfam" id="PF07715">
    <property type="entry name" value="Plug"/>
    <property type="match status" value="1"/>
</dbReference>
<dbReference type="OrthoDB" id="1151166at2"/>
<dbReference type="PANTHER" id="PTHR30069">
    <property type="entry name" value="TONB-DEPENDENT OUTER MEMBRANE RECEPTOR"/>
    <property type="match status" value="1"/>
</dbReference>
<feature type="signal peptide" evidence="2">
    <location>
        <begin position="1"/>
        <end position="24"/>
    </location>
</feature>
<sequence length="922" mass="105208">MRTKNIIYFTLLFTSNTLFNQVCAQTKNAQIDLHVMDNDSISLRNVQIEFSPQLKYQTNTEGKLSVNLPLGNYQLKILSDTTEEYIQNLVINGNKKLPIVLQSKLINLEEAVFTAKEDKGLTSKSVINRQALMHLQPSSFSDLMELLPGGLSTDPYLIGTNVVALRENSGRPSNYSTSSLGVQFMVDDNIINSNSDFQKSLDSSLLLSAPEGRNTYQTGVDMRSISTNDIEKVEIIRGIPNASYGDLTSGLIKIERKNGNTPLQARLKVDGFSKQYYIGKGFRIKDNWSINSSFDILNAKVDPSDETSNYQRITASVRSKADFKIGENKLQWRTNLDFTGTLDQTKIDPDTGYDLVDKYRSYNRKIALANNFIFDLKKESFFNKIILNTAIQQGFNRIEQTKFVQYTGPRAISISTQAGENTGIYPALSFISDSYTDGKPLDLQTKLEFKGNKKIGQLKLEYDLGTDWRFSKNYGDGDVYDITQPPTTSMNTRPRAFKDIPGTQNLSVYGGNLLNYKINQHQFNLYTGYRLSTLLSVDSSYKIANKIFVEPRVNFQYSLPKINIGKNHLNIDVTTGYGEFYKQPTNLNLYPADQFRDYAQITYYHNDPQYRYINYMTYVTSLINKDLTAAKNIKKEVRIDFEYNKHQLSVTYYKENMKNGFRNVGYYNIHSYKKYDITAIDTNNWGPNGPDLSNVPYQDIKTFSSYTLTENGSATIKSGFEFQYNSPRIKAINTRFTLSGAWFKTKYYNTVPVRAIPSVSVGGNSGGFPYVGIYANDEGYKNSQMNYNLMIDTYITSLDLTFSASLQGILFTNNYRMGKIANPFAYMDLQGNIHPFLEEDKSDLYKQWLVRNTSATDYMSQKTSYNINMNLKVTKSIYKSIRASMFVNRLFNYNNPYTFNGVKVNPRNGMSPYFGMEINYNF</sequence>
<dbReference type="Proteomes" id="UP000275348">
    <property type="component" value="Unassembled WGS sequence"/>
</dbReference>
<keyword evidence="5" id="KW-1185">Reference proteome</keyword>
<evidence type="ECO:0000256" key="2">
    <source>
        <dbReference type="SAM" id="SignalP"/>
    </source>
</evidence>
<keyword evidence="4" id="KW-0675">Receptor</keyword>
<dbReference type="PANTHER" id="PTHR30069:SF29">
    <property type="entry name" value="HEMOGLOBIN AND HEMOGLOBIN-HAPTOGLOBIN-BINDING PROTEIN 1-RELATED"/>
    <property type="match status" value="1"/>
</dbReference>
<name>A0A3L9M9Z0_9FLAO</name>
<proteinExistence type="predicted"/>
<reference evidence="4 5" key="1">
    <citation type="submission" date="2018-10" db="EMBL/GenBank/DDBJ databases">
        <authorList>
            <person name="Chen X."/>
        </authorList>
    </citation>
    <scope>NUCLEOTIDE SEQUENCE [LARGE SCALE GENOMIC DNA]</scope>
    <source>
        <strain evidence="4 5">YIM 102668</strain>
    </source>
</reference>
<accession>A0A3L9M9Z0</accession>
<dbReference type="GO" id="GO:0044718">
    <property type="term" value="P:siderophore transmembrane transport"/>
    <property type="evidence" value="ECO:0007669"/>
    <property type="project" value="TreeGrafter"/>
</dbReference>
<gene>
    <name evidence="4" type="ORF">EAH69_07555</name>
</gene>
<comment type="caution">
    <text evidence="4">The sequence shown here is derived from an EMBL/GenBank/DDBJ whole genome shotgun (WGS) entry which is preliminary data.</text>
</comment>
<dbReference type="InterPro" id="IPR037066">
    <property type="entry name" value="Plug_dom_sf"/>
</dbReference>
<dbReference type="GO" id="GO:0009279">
    <property type="term" value="C:cell outer membrane"/>
    <property type="evidence" value="ECO:0007669"/>
    <property type="project" value="TreeGrafter"/>
</dbReference>
<dbReference type="SUPFAM" id="SSF56935">
    <property type="entry name" value="Porins"/>
    <property type="match status" value="1"/>
</dbReference>
<protein>
    <submittedName>
        <fullName evidence="4">TonB-dependent receptor</fullName>
    </submittedName>
</protein>
<organism evidence="4 5">
    <name type="scientific">Faecalibacter macacae</name>
    <dbReference type="NCBI Taxonomy" id="1859289"/>
    <lineage>
        <taxon>Bacteria</taxon>
        <taxon>Pseudomonadati</taxon>
        <taxon>Bacteroidota</taxon>
        <taxon>Flavobacteriia</taxon>
        <taxon>Flavobacteriales</taxon>
        <taxon>Weeksellaceae</taxon>
        <taxon>Faecalibacter</taxon>
    </lineage>
</organism>
<evidence type="ECO:0000313" key="4">
    <source>
        <dbReference type="EMBL" id="RLZ09900.1"/>
    </source>
</evidence>
<evidence type="ECO:0000313" key="5">
    <source>
        <dbReference type="Proteomes" id="UP000275348"/>
    </source>
</evidence>
<dbReference type="InterPro" id="IPR012910">
    <property type="entry name" value="Plug_dom"/>
</dbReference>
<dbReference type="RefSeq" id="WP_121934582.1">
    <property type="nucleotide sequence ID" value="NZ_RDOJ01000008.1"/>
</dbReference>
<feature type="chain" id="PRO_5018073830" evidence="2">
    <location>
        <begin position="25"/>
        <end position="922"/>
    </location>
</feature>
<dbReference type="AlphaFoldDB" id="A0A3L9M9Z0"/>
<dbReference type="GO" id="GO:0015344">
    <property type="term" value="F:siderophore uptake transmembrane transporter activity"/>
    <property type="evidence" value="ECO:0007669"/>
    <property type="project" value="TreeGrafter"/>
</dbReference>
<evidence type="ECO:0000256" key="1">
    <source>
        <dbReference type="ARBA" id="ARBA00022729"/>
    </source>
</evidence>
<evidence type="ECO:0000259" key="3">
    <source>
        <dbReference type="Pfam" id="PF07715"/>
    </source>
</evidence>
<feature type="domain" description="TonB-dependent receptor plug" evidence="3">
    <location>
        <begin position="122"/>
        <end position="247"/>
    </location>
</feature>
<keyword evidence="1 2" id="KW-0732">Signal</keyword>
<dbReference type="InterPro" id="IPR039426">
    <property type="entry name" value="TonB-dep_rcpt-like"/>
</dbReference>
<dbReference type="EMBL" id="RDOJ01000008">
    <property type="protein sequence ID" value="RLZ09900.1"/>
    <property type="molecule type" value="Genomic_DNA"/>
</dbReference>